<dbReference type="SUPFAM" id="SSF53448">
    <property type="entry name" value="Nucleotide-diphospho-sugar transferases"/>
    <property type="match status" value="1"/>
</dbReference>
<dbReference type="GO" id="GO:0009247">
    <property type="term" value="P:glycolipid biosynthetic process"/>
    <property type="evidence" value="ECO:0007669"/>
    <property type="project" value="TreeGrafter"/>
</dbReference>
<dbReference type="PANTHER" id="PTHR43398">
    <property type="entry name" value="DOLICHOL-PHOSPHATE MANNOSYLTRANSFERASE SUBUNIT 1"/>
    <property type="match status" value="1"/>
</dbReference>
<comment type="similarity">
    <text evidence="1">Belongs to the glycosyltransferase 2 family.</text>
</comment>
<dbReference type="Gene3D" id="3.90.550.10">
    <property type="entry name" value="Spore Coat Polysaccharide Biosynthesis Protein SpsA, Chain A"/>
    <property type="match status" value="1"/>
</dbReference>
<dbReference type="PANTHER" id="PTHR43398:SF1">
    <property type="entry name" value="DOLICHOL-PHOSPHATE MANNOSYLTRANSFERASE SUBUNIT 1"/>
    <property type="match status" value="1"/>
</dbReference>
<dbReference type="InterPro" id="IPR029044">
    <property type="entry name" value="Nucleotide-diphossugar_trans"/>
</dbReference>
<sequence length="241" mass="27064">MRAIILIPTYNEADNIVPLIREIFSLPIECSVLVIDDNSPDGTARLVRQVMSEFPNLSLLSRPGKSGLAGAYLAGFRKVLAESAADFIITMDADFSHHPKYLPDLIRAAKTADVVIGSRYVNNGGVKNWSLWRRILSFFGNLYARLVTGLPINDLTAGFSAIRLSLLKELPLEELSSEGYAWLIELKSALYARGARIIEIPIIFEERRSGASKISRRIITEGLFAPWRLRFRYRGMRRASH</sequence>
<dbReference type="EMBL" id="MHQJ01000006">
    <property type="protein sequence ID" value="OHA01868.1"/>
    <property type="molecule type" value="Genomic_DNA"/>
</dbReference>
<keyword evidence="3" id="KW-0808">Transferase</keyword>
<accession>A0A1G2KR10</accession>
<dbReference type="AlphaFoldDB" id="A0A1G2KR10"/>
<keyword evidence="2" id="KW-0328">Glycosyltransferase</keyword>
<gene>
    <name evidence="5" type="ORF">A3C11_01485</name>
</gene>
<dbReference type="Pfam" id="PF00535">
    <property type="entry name" value="Glycos_transf_2"/>
    <property type="match status" value="1"/>
</dbReference>
<comment type="caution">
    <text evidence="5">The sequence shown here is derived from an EMBL/GenBank/DDBJ whole genome shotgun (WGS) entry which is preliminary data.</text>
</comment>
<evidence type="ECO:0000313" key="6">
    <source>
        <dbReference type="Proteomes" id="UP000177362"/>
    </source>
</evidence>
<evidence type="ECO:0000259" key="4">
    <source>
        <dbReference type="Pfam" id="PF00535"/>
    </source>
</evidence>
<dbReference type="InterPro" id="IPR039528">
    <property type="entry name" value="DPM1-like"/>
</dbReference>
<protein>
    <recommendedName>
        <fullName evidence="4">Glycosyltransferase 2-like domain-containing protein</fullName>
    </recommendedName>
</protein>
<evidence type="ECO:0000256" key="1">
    <source>
        <dbReference type="ARBA" id="ARBA00006739"/>
    </source>
</evidence>
<dbReference type="CDD" id="cd06442">
    <property type="entry name" value="DPM1_like"/>
    <property type="match status" value="1"/>
</dbReference>
<evidence type="ECO:0000256" key="3">
    <source>
        <dbReference type="ARBA" id="ARBA00022679"/>
    </source>
</evidence>
<dbReference type="FunFam" id="3.90.550.10:FF:000122">
    <property type="entry name" value="Dolichol-phosphate mannosyltransferase subunit 1"/>
    <property type="match status" value="1"/>
</dbReference>
<reference evidence="5 6" key="1">
    <citation type="journal article" date="2016" name="Nat. Commun.">
        <title>Thousands of microbial genomes shed light on interconnected biogeochemical processes in an aquifer system.</title>
        <authorList>
            <person name="Anantharaman K."/>
            <person name="Brown C.T."/>
            <person name="Hug L.A."/>
            <person name="Sharon I."/>
            <person name="Castelle C.J."/>
            <person name="Probst A.J."/>
            <person name="Thomas B.C."/>
            <person name="Singh A."/>
            <person name="Wilkins M.J."/>
            <person name="Karaoz U."/>
            <person name="Brodie E.L."/>
            <person name="Williams K.H."/>
            <person name="Hubbard S.S."/>
            <person name="Banfield J.F."/>
        </authorList>
    </citation>
    <scope>NUCLEOTIDE SEQUENCE [LARGE SCALE GENOMIC DNA]</scope>
</reference>
<dbReference type="GO" id="GO:0016020">
    <property type="term" value="C:membrane"/>
    <property type="evidence" value="ECO:0007669"/>
    <property type="project" value="GOC"/>
</dbReference>
<evidence type="ECO:0000313" key="5">
    <source>
        <dbReference type="EMBL" id="OHA01868.1"/>
    </source>
</evidence>
<dbReference type="Proteomes" id="UP000177362">
    <property type="component" value="Unassembled WGS sequence"/>
</dbReference>
<proteinExistence type="inferred from homology"/>
<feature type="domain" description="Glycosyltransferase 2-like" evidence="4">
    <location>
        <begin position="5"/>
        <end position="170"/>
    </location>
</feature>
<dbReference type="STRING" id="1802271.A3C11_01485"/>
<name>A0A1G2KR10_9BACT</name>
<evidence type="ECO:0000256" key="2">
    <source>
        <dbReference type="ARBA" id="ARBA00022676"/>
    </source>
</evidence>
<dbReference type="GO" id="GO:0004582">
    <property type="term" value="F:dolichyl-phosphate beta-D-mannosyltransferase activity"/>
    <property type="evidence" value="ECO:0007669"/>
    <property type="project" value="InterPro"/>
</dbReference>
<dbReference type="InterPro" id="IPR001173">
    <property type="entry name" value="Glyco_trans_2-like"/>
</dbReference>
<organism evidence="5 6">
    <name type="scientific">Candidatus Sungbacteria bacterium RIFCSPHIGHO2_02_FULL_49_12</name>
    <dbReference type="NCBI Taxonomy" id="1802271"/>
    <lineage>
        <taxon>Bacteria</taxon>
        <taxon>Candidatus Sungiibacteriota</taxon>
    </lineage>
</organism>